<sequence>MEKLHYLIFTVSRELWITMLNLGVLIYLLVEMVK</sequence>
<protein>
    <submittedName>
        <fullName evidence="2">Putative membrane protein</fullName>
    </submittedName>
</protein>
<evidence type="ECO:0000256" key="1">
    <source>
        <dbReference type="SAM" id="Phobius"/>
    </source>
</evidence>
<feature type="transmembrane region" description="Helical" evidence="1">
    <location>
        <begin position="6"/>
        <end position="30"/>
    </location>
</feature>
<proteinExistence type="predicted"/>
<keyword evidence="1" id="KW-0472">Membrane</keyword>
<keyword evidence="1" id="KW-1133">Transmembrane helix</keyword>
<organism evidence="2 3">
    <name type="scientific">Estrella lausannensis</name>
    <dbReference type="NCBI Taxonomy" id="483423"/>
    <lineage>
        <taxon>Bacteria</taxon>
        <taxon>Pseudomonadati</taxon>
        <taxon>Chlamydiota</taxon>
        <taxon>Chlamydiia</taxon>
        <taxon>Parachlamydiales</taxon>
        <taxon>Candidatus Criblamydiaceae</taxon>
        <taxon>Estrella</taxon>
    </lineage>
</organism>
<dbReference type="EMBL" id="CWGJ01000016">
    <property type="protein sequence ID" value="CRX38695.1"/>
    <property type="molecule type" value="Genomic_DNA"/>
</dbReference>
<keyword evidence="3" id="KW-1185">Reference proteome</keyword>
<evidence type="ECO:0000313" key="2">
    <source>
        <dbReference type="EMBL" id="CRX38695.1"/>
    </source>
</evidence>
<accession>A0A0H5E619</accession>
<dbReference type="AlphaFoldDB" id="A0A0H5E619"/>
<keyword evidence="1" id="KW-0812">Transmembrane</keyword>
<reference evidence="3" key="1">
    <citation type="submission" date="2015-06" db="EMBL/GenBank/DDBJ databases">
        <authorList>
            <person name="Bertelli C."/>
        </authorList>
    </citation>
    <scope>NUCLEOTIDE SEQUENCE [LARGE SCALE GENOMIC DNA]</scope>
    <source>
        <strain evidence="3">CRIB-30</strain>
    </source>
</reference>
<dbReference type="Proteomes" id="UP000220251">
    <property type="component" value="Unassembled WGS sequence"/>
</dbReference>
<gene>
    <name evidence="2" type="ORF">ELAC_1357</name>
</gene>
<evidence type="ECO:0000313" key="3">
    <source>
        <dbReference type="Proteomes" id="UP000220251"/>
    </source>
</evidence>
<name>A0A0H5E619_9BACT</name>